<dbReference type="AlphaFoldDB" id="A0AAN9EGE4"/>
<organism evidence="1 2">
    <name type="scientific">Crotalaria pallida</name>
    <name type="common">Smooth rattlebox</name>
    <name type="synonym">Crotalaria striata</name>
    <dbReference type="NCBI Taxonomy" id="3830"/>
    <lineage>
        <taxon>Eukaryota</taxon>
        <taxon>Viridiplantae</taxon>
        <taxon>Streptophyta</taxon>
        <taxon>Embryophyta</taxon>
        <taxon>Tracheophyta</taxon>
        <taxon>Spermatophyta</taxon>
        <taxon>Magnoliopsida</taxon>
        <taxon>eudicotyledons</taxon>
        <taxon>Gunneridae</taxon>
        <taxon>Pentapetalae</taxon>
        <taxon>rosids</taxon>
        <taxon>fabids</taxon>
        <taxon>Fabales</taxon>
        <taxon>Fabaceae</taxon>
        <taxon>Papilionoideae</taxon>
        <taxon>50 kb inversion clade</taxon>
        <taxon>genistoids sensu lato</taxon>
        <taxon>core genistoids</taxon>
        <taxon>Crotalarieae</taxon>
        <taxon>Crotalaria</taxon>
    </lineage>
</organism>
<dbReference type="Proteomes" id="UP001372338">
    <property type="component" value="Unassembled WGS sequence"/>
</dbReference>
<accession>A0AAN9EGE4</accession>
<sequence>MFRLMRNLDNIRPGLKDLNNRKYRDIDMREIQARKRLDSIQDMLQLDPLNNHLQKMEKEARKEHLEEGYEYLMGELQVFNHHRLIWNPARRRQVVICSLIVYGAVN</sequence>
<proteinExistence type="predicted"/>
<gene>
    <name evidence="1" type="ORF">RIF29_30002</name>
</gene>
<comment type="caution">
    <text evidence="1">The sequence shown here is derived from an EMBL/GenBank/DDBJ whole genome shotgun (WGS) entry which is preliminary data.</text>
</comment>
<reference evidence="1 2" key="1">
    <citation type="submission" date="2024-01" db="EMBL/GenBank/DDBJ databases">
        <title>The genomes of 5 underutilized Papilionoideae crops provide insights into root nodulation and disease resistanc.</title>
        <authorList>
            <person name="Yuan L."/>
        </authorList>
    </citation>
    <scope>NUCLEOTIDE SEQUENCE [LARGE SCALE GENOMIC DNA]</scope>
    <source>
        <strain evidence="1">ZHUSHIDOU_FW_LH</strain>
        <tissue evidence="1">Leaf</tissue>
    </source>
</reference>
<evidence type="ECO:0000313" key="1">
    <source>
        <dbReference type="EMBL" id="KAK7256549.1"/>
    </source>
</evidence>
<keyword evidence="2" id="KW-1185">Reference proteome</keyword>
<protein>
    <submittedName>
        <fullName evidence="1">Uncharacterized protein</fullName>
    </submittedName>
</protein>
<dbReference type="EMBL" id="JAYWIO010000006">
    <property type="protein sequence ID" value="KAK7256549.1"/>
    <property type="molecule type" value="Genomic_DNA"/>
</dbReference>
<evidence type="ECO:0000313" key="2">
    <source>
        <dbReference type="Proteomes" id="UP001372338"/>
    </source>
</evidence>
<name>A0AAN9EGE4_CROPI</name>